<dbReference type="AlphaFoldDB" id="D1W6A7"/>
<keyword evidence="2" id="KW-1185">Reference proteome</keyword>
<dbReference type="STRING" id="679190.HMPREF0650_1113"/>
<gene>
    <name evidence="1" type="ORF">HMPREF0650_1113</name>
</gene>
<reference evidence="1 2" key="1">
    <citation type="submission" date="2009-12" db="EMBL/GenBank/DDBJ databases">
        <title>Genome Sequence of Prevotella buccalis ATCC 35310.</title>
        <authorList>
            <person name="Durkin A.S."/>
            <person name="Madupu R."/>
            <person name="Torralba M."/>
            <person name="Methe B."/>
            <person name="Sutton G."/>
            <person name="Strausberg R.L."/>
            <person name="Nelson K.E."/>
        </authorList>
    </citation>
    <scope>NUCLEOTIDE SEQUENCE [LARGE SCALE GENOMIC DNA]</scope>
    <source>
        <strain evidence="1 2">ATCC 35310</strain>
    </source>
</reference>
<evidence type="ECO:0000313" key="2">
    <source>
        <dbReference type="Proteomes" id="UP000005283"/>
    </source>
</evidence>
<name>D1W6A7_9BACT</name>
<dbReference type="EMBL" id="ADEG01000062">
    <property type="protein sequence ID" value="EFA91900.1"/>
    <property type="molecule type" value="Genomic_DNA"/>
</dbReference>
<sequence>MAVKLIFQKNGKFDSMHIHDSDAMKERGIHCVVDQDKEARKQNKAF</sequence>
<protein>
    <submittedName>
        <fullName evidence="1">Uncharacterized protein</fullName>
    </submittedName>
</protein>
<accession>D1W6A7</accession>
<evidence type="ECO:0000313" key="1">
    <source>
        <dbReference type="EMBL" id="EFA91900.1"/>
    </source>
</evidence>
<organism evidence="1 2">
    <name type="scientific">Hoylesella buccalis ATCC 35310</name>
    <dbReference type="NCBI Taxonomy" id="679190"/>
    <lineage>
        <taxon>Bacteria</taxon>
        <taxon>Pseudomonadati</taxon>
        <taxon>Bacteroidota</taxon>
        <taxon>Bacteroidia</taxon>
        <taxon>Bacteroidales</taxon>
        <taxon>Prevotellaceae</taxon>
        <taxon>Hoylesella</taxon>
    </lineage>
</organism>
<comment type="caution">
    <text evidence="1">The sequence shown here is derived from an EMBL/GenBank/DDBJ whole genome shotgun (WGS) entry which is preliminary data.</text>
</comment>
<proteinExistence type="predicted"/>
<dbReference type="Proteomes" id="UP000005283">
    <property type="component" value="Unassembled WGS sequence"/>
</dbReference>